<keyword evidence="9" id="KW-0132">Cell division</keyword>
<dbReference type="GO" id="GO:0022857">
    <property type="term" value="F:transmembrane transporter activity"/>
    <property type="evidence" value="ECO:0007669"/>
    <property type="project" value="TreeGrafter"/>
</dbReference>
<sequence>MFKNYIKIAFRSLKKQPFFTLINTLGLAIGMAGGVLIGLYIYEELNHDNMFADADRIYRIDMDIKFGGAEIKTAETAPPLAQVARTDFPEVENSVRFRNQGSNLFRASDKTDNIKELNTTFADSTFLEFFGLDLIAGNEKTALKEVNTMVITRSAAMNHFGTIDAVGKSIILNNNTTYKVTGVLEDLPKNSFLKDYSVFMAMAGNVASREDIWGSNNYFTFIKVVPGTDMVTFQNQLDGLLEKYVLPWAQRTFPGMTAESFEASGNYLRYHTIPLTDIHLYSDSSIEMGEKGTIQNIYILSFIGFFLIFLACVNFMNLSTAHSLKRSKEVGIRKTLGSNRSQLVIQFLTESGLVAFASMVVALIIAFIAMPYFNDLAGRSIEIPFAKPWFYLIILVATLLLGLFSGSYPAFVISKFVPVETLKGSNFKSSSKWNIRSFLVVFQFGISVFLIVGTLVVFQQLDFIQSKDLGFDKEQVLIINDAYAAGDQVAALKQDILQLSAVQNATVSSFMPVPSSRSNSSFFQEGKLDQQDAVQMQTWRVDEDYIKTLDLEMITGRNFNSQSVADSTSLIINESTLKTLGVTANEALGKRVTQELDQEAPVYFTIIGVIKDFHYESLRDDIGALGLFMDRSTGSMAVKLKTADFAGAISAIENIWTKRAPGQPFDYRFMDDAFDTSYKEERRLGSIFIVFTGLSIFIACLGLFGLAAFNAQNRTKEIGVRKVLGASVTQITVGLTTDFLKLVAIATIIALPLGWFAMNKWLQDFSYRIEIGWQVLTVSALLVIVVAIVTVSYQSIKAAIANPVNSLRSE</sequence>
<dbReference type="AlphaFoldDB" id="A0A2S9WRZ5"/>
<keyword evidence="5 6" id="KW-0472">Membrane</keyword>
<feature type="transmembrane region" description="Helical" evidence="6">
    <location>
        <begin position="687"/>
        <end position="711"/>
    </location>
</feature>
<protein>
    <submittedName>
        <fullName evidence="9">Cell division protein FtsX</fullName>
    </submittedName>
</protein>
<evidence type="ECO:0000256" key="2">
    <source>
        <dbReference type="ARBA" id="ARBA00022475"/>
    </source>
</evidence>
<feature type="transmembrane region" description="Helical" evidence="6">
    <location>
        <begin position="343"/>
        <end position="369"/>
    </location>
</feature>
<feature type="transmembrane region" description="Helical" evidence="6">
    <location>
        <begin position="21"/>
        <end position="42"/>
    </location>
</feature>
<dbReference type="GO" id="GO:0051301">
    <property type="term" value="P:cell division"/>
    <property type="evidence" value="ECO:0007669"/>
    <property type="project" value="UniProtKB-KW"/>
</dbReference>
<dbReference type="Pfam" id="PF02687">
    <property type="entry name" value="FtsX"/>
    <property type="match status" value="2"/>
</dbReference>
<dbReference type="EMBL" id="MQUC01000003">
    <property type="protein sequence ID" value="PRP66251.1"/>
    <property type="molecule type" value="Genomic_DNA"/>
</dbReference>
<keyword evidence="10" id="KW-1185">Reference proteome</keyword>
<feature type="domain" description="ABC3 transporter permease C-terminal" evidence="7">
    <location>
        <begin position="302"/>
        <end position="416"/>
    </location>
</feature>
<reference evidence="9 10" key="1">
    <citation type="submission" date="2016-11" db="EMBL/GenBank/DDBJ databases">
        <title>Trade-off between light-utilization and light-protection in marine flavobacteria.</title>
        <authorList>
            <person name="Kumagai Y."/>
        </authorList>
    </citation>
    <scope>NUCLEOTIDE SEQUENCE [LARGE SCALE GENOMIC DNA]</scope>
    <source>
        <strain evidence="9 10">JCM 17109</strain>
    </source>
</reference>
<dbReference type="OrthoDB" id="8740261at2"/>
<evidence type="ECO:0000256" key="3">
    <source>
        <dbReference type="ARBA" id="ARBA00022692"/>
    </source>
</evidence>
<feature type="domain" description="MacB-like periplasmic core" evidence="8">
    <location>
        <begin position="440"/>
        <end position="643"/>
    </location>
</feature>
<evidence type="ECO:0000256" key="4">
    <source>
        <dbReference type="ARBA" id="ARBA00022989"/>
    </source>
</evidence>
<accession>A0A2S9WRZ5</accession>
<evidence type="ECO:0000259" key="8">
    <source>
        <dbReference type="Pfam" id="PF12704"/>
    </source>
</evidence>
<dbReference type="InterPro" id="IPR025857">
    <property type="entry name" value="MacB_PCD"/>
</dbReference>
<dbReference type="InterPro" id="IPR003838">
    <property type="entry name" value="ABC3_permease_C"/>
</dbReference>
<dbReference type="PANTHER" id="PTHR30572:SF18">
    <property type="entry name" value="ABC-TYPE MACROLIDE FAMILY EXPORT SYSTEM PERMEASE COMPONENT 2"/>
    <property type="match status" value="1"/>
</dbReference>
<name>A0A2S9WRZ5_9FLAO</name>
<feature type="transmembrane region" description="Helical" evidence="6">
    <location>
        <begin position="723"/>
        <end position="751"/>
    </location>
</feature>
<organism evidence="9 10">
    <name type="scientific">Nonlabens agnitus</name>
    <dbReference type="NCBI Taxonomy" id="870484"/>
    <lineage>
        <taxon>Bacteria</taxon>
        <taxon>Pseudomonadati</taxon>
        <taxon>Bacteroidota</taxon>
        <taxon>Flavobacteriia</taxon>
        <taxon>Flavobacteriales</taxon>
        <taxon>Flavobacteriaceae</taxon>
        <taxon>Nonlabens</taxon>
    </lineage>
</organism>
<feature type="transmembrane region" description="Helical" evidence="6">
    <location>
        <begin position="771"/>
        <end position="793"/>
    </location>
</feature>
<dbReference type="GO" id="GO:0005886">
    <property type="term" value="C:plasma membrane"/>
    <property type="evidence" value="ECO:0007669"/>
    <property type="project" value="UniProtKB-SubCell"/>
</dbReference>
<comment type="subcellular location">
    <subcellularLocation>
        <location evidence="1">Cell membrane</location>
        <topology evidence="1">Multi-pass membrane protein</topology>
    </subcellularLocation>
</comment>
<keyword evidence="9" id="KW-0131">Cell cycle</keyword>
<gene>
    <name evidence="9" type="ORF">BST86_03660</name>
</gene>
<dbReference type="Proteomes" id="UP000239532">
    <property type="component" value="Unassembled WGS sequence"/>
</dbReference>
<evidence type="ECO:0000313" key="9">
    <source>
        <dbReference type="EMBL" id="PRP66251.1"/>
    </source>
</evidence>
<feature type="domain" description="ABC3 transporter permease C-terminal" evidence="7">
    <location>
        <begin position="689"/>
        <end position="803"/>
    </location>
</feature>
<feature type="transmembrane region" description="Helical" evidence="6">
    <location>
        <begin position="438"/>
        <end position="458"/>
    </location>
</feature>
<evidence type="ECO:0000256" key="1">
    <source>
        <dbReference type="ARBA" id="ARBA00004651"/>
    </source>
</evidence>
<keyword evidence="3 6" id="KW-0812">Transmembrane</keyword>
<dbReference type="PANTHER" id="PTHR30572">
    <property type="entry name" value="MEMBRANE COMPONENT OF TRANSPORTER-RELATED"/>
    <property type="match status" value="1"/>
</dbReference>
<feature type="domain" description="MacB-like periplasmic core" evidence="8">
    <location>
        <begin position="20"/>
        <end position="238"/>
    </location>
</feature>
<proteinExistence type="predicted"/>
<dbReference type="RefSeq" id="WP_105982089.1">
    <property type="nucleotide sequence ID" value="NZ_MQUC01000003.1"/>
</dbReference>
<feature type="transmembrane region" description="Helical" evidence="6">
    <location>
        <begin position="389"/>
        <end position="417"/>
    </location>
</feature>
<evidence type="ECO:0000256" key="6">
    <source>
        <dbReference type="SAM" id="Phobius"/>
    </source>
</evidence>
<comment type="caution">
    <text evidence="9">The sequence shown here is derived from an EMBL/GenBank/DDBJ whole genome shotgun (WGS) entry which is preliminary data.</text>
</comment>
<dbReference type="Pfam" id="PF12704">
    <property type="entry name" value="MacB_PCD"/>
    <property type="match status" value="2"/>
</dbReference>
<evidence type="ECO:0000256" key="5">
    <source>
        <dbReference type="ARBA" id="ARBA00023136"/>
    </source>
</evidence>
<feature type="transmembrane region" description="Helical" evidence="6">
    <location>
        <begin position="297"/>
        <end position="318"/>
    </location>
</feature>
<evidence type="ECO:0000259" key="7">
    <source>
        <dbReference type="Pfam" id="PF02687"/>
    </source>
</evidence>
<dbReference type="InterPro" id="IPR050250">
    <property type="entry name" value="Macrolide_Exporter_MacB"/>
</dbReference>
<keyword evidence="2" id="KW-1003">Cell membrane</keyword>
<evidence type="ECO:0000313" key="10">
    <source>
        <dbReference type="Proteomes" id="UP000239532"/>
    </source>
</evidence>
<keyword evidence="4 6" id="KW-1133">Transmembrane helix</keyword>